<proteinExistence type="predicted"/>
<name>K5CBA5_RHOBT</name>
<gene>
    <name evidence="1" type="ORF">RBSH_04019</name>
</gene>
<dbReference type="Proteomes" id="UP000007993">
    <property type="component" value="Unassembled WGS sequence"/>
</dbReference>
<dbReference type="EMBL" id="AMCW01000116">
    <property type="protein sequence ID" value="EKK00665.1"/>
    <property type="molecule type" value="Genomic_DNA"/>
</dbReference>
<dbReference type="PATRIC" id="fig|993517.3.peg.4363"/>
<dbReference type="RefSeq" id="WP_007333591.1">
    <property type="nucleotide sequence ID" value="NZ_AMCW01000116.1"/>
</dbReference>
<reference evidence="1 2" key="1">
    <citation type="journal article" date="2013" name="Mar. Genomics">
        <title>Expression of sulfatases in Rhodopirellula baltica and the diversity of sulfatases in the genus Rhodopirellula.</title>
        <authorList>
            <person name="Wegner C.E."/>
            <person name="Richter-Heitmann T."/>
            <person name="Klindworth A."/>
            <person name="Klockow C."/>
            <person name="Richter M."/>
            <person name="Achstetter T."/>
            <person name="Glockner F.O."/>
            <person name="Harder J."/>
        </authorList>
    </citation>
    <scope>NUCLEOTIDE SEQUENCE [LARGE SCALE GENOMIC DNA]</scope>
    <source>
        <strain evidence="1 2">SH28</strain>
    </source>
</reference>
<organism evidence="1 2">
    <name type="scientific">Rhodopirellula baltica SH28</name>
    <dbReference type="NCBI Taxonomy" id="993517"/>
    <lineage>
        <taxon>Bacteria</taxon>
        <taxon>Pseudomonadati</taxon>
        <taxon>Planctomycetota</taxon>
        <taxon>Planctomycetia</taxon>
        <taxon>Pirellulales</taxon>
        <taxon>Pirellulaceae</taxon>
        <taxon>Rhodopirellula</taxon>
    </lineage>
</organism>
<dbReference type="AlphaFoldDB" id="K5CBA5"/>
<evidence type="ECO:0000313" key="2">
    <source>
        <dbReference type="Proteomes" id="UP000007993"/>
    </source>
</evidence>
<evidence type="ECO:0008006" key="3">
    <source>
        <dbReference type="Google" id="ProtNLM"/>
    </source>
</evidence>
<comment type="caution">
    <text evidence="1">The sequence shown here is derived from an EMBL/GenBank/DDBJ whole genome shotgun (WGS) entry which is preliminary data.</text>
</comment>
<sequence>MTSNQLDSDIAAWTTVFRIELEAHLIDLRDDTCGFAIELPSDFSNDGVISRVAKSRSEITDLDSWEYVPNGKTFDKTCDGLTELYAKYDEKLDDESFYDDFGNRLYASILTIMQEVVSTGKFENIDVWLLTLSDDEHPILTEAATSLNKPSKHDLAKSLIV</sequence>
<evidence type="ECO:0000313" key="1">
    <source>
        <dbReference type="EMBL" id="EKK00665.1"/>
    </source>
</evidence>
<protein>
    <recommendedName>
        <fullName evidence="3">DUF4303 domain-containing protein</fullName>
    </recommendedName>
</protein>
<accession>K5CBA5</accession>